<proteinExistence type="predicted"/>
<evidence type="ECO:0000256" key="2">
    <source>
        <dbReference type="ARBA" id="ARBA00022679"/>
    </source>
</evidence>
<protein>
    <submittedName>
        <fullName evidence="5">G13023 protein</fullName>
    </submittedName>
</protein>
<evidence type="ECO:0000259" key="4">
    <source>
        <dbReference type="PROSITE" id="PS50280"/>
    </source>
</evidence>
<organism evidence="5 6">
    <name type="scientific">Coccomyxa viridis</name>
    <dbReference type="NCBI Taxonomy" id="1274662"/>
    <lineage>
        <taxon>Eukaryota</taxon>
        <taxon>Viridiplantae</taxon>
        <taxon>Chlorophyta</taxon>
        <taxon>core chlorophytes</taxon>
        <taxon>Trebouxiophyceae</taxon>
        <taxon>Trebouxiophyceae incertae sedis</taxon>
        <taxon>Coccomyxaceae</taxon>
        <taxon>Coccomyxa</taxon>
    </lineage>
</organism>
<keyword evidence="2" id="KW-0808">Transferase</keyword>
<dbReference type="InterPro" id="IPR046341">
    <property type="entry name" value="SET_dom_sf"/>
</dbReference>
<evidence type="ECO:0000313" key="5">
    <source>
        <dbReference type="EMBL" id="CAL5229658.1"/>
    </source>
</evidence>
<feature type="domain" description="SET" evidence="4">
    <location>
        <begin position="18"/>
        <end position="255"/>
    </location>
</feature>
<dbReference type="InterPro" id="IPR036464">
    <property type="entry name" value="Rubisco_LSMT_subst-bd_sf"/>
</dbReference>
<comment type="caution">
    <text evidence="5">The sequence shown here is derived from an EMBL/GenBank/DDBJ whole genome shotgun (WGS) entry which is preliminary data.</text>
</comment>
<dbReference type="PROSITE" id="PS50280">
    <property type="entry name" value="SET"/>
    <property type="match status" value="1"/>
</dbReference>
<dbReference type="InterPro" id="IPR001214">
    <property type="entry name" value="SET_dom"/>
</dbReference>
<evidence type="ECO:0000256" key="3">
    <source>
        <dbReference type="ARBA" id="ARBA00022691"/>
    </source>
</evidence>
<dbReference type="InterPro" id="IPR050600">
    <property type="entry name" value="SETD3_SETD6_MTase"/>
</dbReference>
<keyword evidence="6" id="KW-1185">Reference proteome</keyword>
<keyword evidence="1" id="KW-0489">Methyltransferase</keyword>
<accession>A0ABP1GHB9</accession>
<sequence length="414" mass="45583">MLERCFEDWLIKGGAQTNAIRSASFPGDLRGVEAVGTIQSGDILITLPEKLLLSTSAARASLQFYLSLNNSGPLTSLQVLAAFLLYELSKGAKSFWYPYLRSLPTSYTCLSYFSAEEAEQLQVEHAQAVALAARQEVKRSHSAIKPLLVSLGVPEKYQSLAAARWALATLSSRTMYLEGDNAGVLMPFGDLHNHSPPPGPQLPDLGIDVAEIARFGDDLEHSMHGDGSFDKEAGVYRLYARCRYEPGDQVFLCYGAHSNLDLLEHYGFVLESNPHDAALLPVEALPDSQLRAGVEQKECWLHPCGIPSWDLLRVLRIWAALQLGQGKEKHAAIEGRRVSKESEALAMSTLKAACLHSLDNFSTTAERDQQLLENASQGAKLSEHELLAIKWRWLYKTSLMNAVDIAQSVADNCK</sequence>
<dbReference type="CDD" id="cd10527">
    <property type="entry name" value="SET_LSMT"/>
    <property type="match status" value="1"/>
</dbReference>
<dbReference type="SUPFAM" id="SSF82199">
    <property type="entry name" value="SET domain"/>
    <property type="match status" value="1"/>
</dbReference>
<dbReference type="EMBL" id="CAXHTA020000021">
    <property type="protein sequence ID" value="CAL5229658.1"/>
    <property type="molecule type" value="Genomic_DNA"/>
</dbReference>
<dbReference type="Gene3D" id="3.90.1410.10">
    <property type="entry name" value="set domain protein methyltransferase, domain 1"/>
    <property type="match status" value="1"/>
</dbReference>
<reference evidence="5 6" key="1">
    <citation type="submission" date="2024-06" db="EMBL/GenBank/DDBJ databases">
        <authorList>
            <person name="Kraege A."/>
            <person name="Thomma B."/>
        </authorList>
    </citation>
    <scope>NUCLEOTIDE SEQUENCE [LARGE SCALE GENOMIC DNA]</scope>
</reference>
<dbReference type="Gene3D" id="3.90.1420.10">
    <property type="entry name" value="Rubisco LSMT, substrate-binding domain"/>
    <property type="match status" value="1"/>
</dbReference>
<dbReference type="InterPro" id="IPR015353">
    <property type="entry name" value="Rubisco_LSMT_subst-bd"/>
</dbReference>
<dbReference type="Proteomes" id="UP001497392">
    <property type="component" value="Unassembled WGS sequence"/>
</dbReference>
<evidence type="ECO:0000313" key="6">
    <source>
        <dbReference type="Proteomes" id="UP001497392"/>
    </source>
</evidence>
<gene>
    <name evidence="5" type="primary">g13023</name>
    <name evidence="5" type="ORF">VP750_LOCUS11564</name>
</gene>
<dbReference type="SUPFAM" id="SSF81822">
    <property type="entry name" value="RuBisCo LSMT C-terminal, substrate-binding domain"/>
    <property type="match status" value="1"/>
</dbReference>
<name>A0ABP1GHB9_9CHLO</name>
<dbReference type="Pfam" id="PF09273">
    <property type="entry name" value="Rubis-subs-bind"/>
    <property type="match status" value="1"/>
</dbReference>
<dbReference type="PANTHER" id="PTHR13271:SF140">
    <property type="entry name" value="SET DOMAIN-CONTAINING PROTEIN"/>
    <property type="match status" value="1"/>
</dbReference>
<evidence type="ECO:0000256" key="1">
    <source>
        <dbReference type="ARBA" id="ARBA00022603"/>
    </source>
</evidence>
<dbReference type="PANTHER" id="PTHR13271">
    <property type="entry name" value="UNCHARACTERIZED PUTATIVE METHYLTRANSFERASE"/>
    <property type="match status" value="1"/>
</dbReference>
<keyword evidence="3" id="KW-0949">S-adenosyl-L-methionine</keyword>